<evidence type="ECO:0000313" key="3">
    <source>
        <dbReference type="Proteomes" id="UP000070184"/>
    </source>
</evidence>
<evidence type="ECO:0000313" key="2">
    <source>
        <dbReference type="EMBL" id="KXA89981.1"/>
    </source>
</evidence>
<name>A0A133U724_9EURY</name>
<evidence type="ECO:0000256" key="1">
    <source>
        <dbReference type="SAM" id="MobiDB-lite"/>
    </source>
</evidence>
<accession>A0A133U724</accession>
<feature type="compositionally biased region" description="Basic and acidic residues" evidence="1">
    <location>
        <begin position="1"/>
        <end position="11"/>
    </location>
</feature>
<organism evidence="2 3">
    <name type="scientific">candidate division MSBL1 archaeon SCGC-AAA259B11</name>
    <dbReference type="NCBI Taxonomy" id="1698260"/>
    <lineage>
        <taxon>Archaea</taxon>
        <taxon>Methanobacteriati</taxon>
        <taxon>Methanobacteriota</taxon>
        <taxon>candidate division MSBL1</taxon>
    </lineage>
</organism>
<gene>
    <name evidence="2" type="ORF">AKJ61_01740</name>
</gene>
<comment type="caution">
    <text evidence="2">The sequence shown here is derived from an EMBL/GenBank/DDBJ whole genome shotgun (WGS) entry which is preliminary data.</text>
</comment>
<sequence>MINSEDFERQRSSNSKQQEGIKLRANYAIIRCSRRKSKSDPPCKGLMFVCNGEKNHRCPKCKKKISLSSDKTVKITQSSDKAFLLEKIKK</sequence>
<dbReference type="EMBL" id="LHXK01000016">
    <property type="protein sequence ID" value="KXA89981.1"/>
    <property type="molecule type" value="Genomic_DNA"/>
</dbReference>
<proteinExistence type="predicted"/>
<dbReference type="Proteomes" id="UP000070184">
    <property type="component" value="Unassembled WGS sequence"/>
</dbReference>
<feature type="region of interest" description="Disordered" evidence="1">
    <location>
        <begin position="1"/>
        <end position="20"/>
    </location>
</feature>
<dbReference type="AlphaFoldDB" id="A0A133U724"/>
<protein>
    <submittedName>
        <fullName evidence="2">Uncharacterized protein</fullName>
    </submittedName>
</protein>
<reference evidence="2 3" key="1">
    <citation type="journal article" date="2016" name="Sci. Rep.">
        <title>Metabolic traits of an uncultured archaeal lineage -MSBL1- from brine pools of the Red Sea.</title>
        <authorList>
            <person name="Mwirichia R."/>
            <person name="Alam I."/>
            <person name="Rashid M."/>
            <person name="Vinu M."/>
            <person name="Ba-Alawi W."/>
            <person name="Anthony Kamau A."/>
            <person name="Kamanda Ngugi D."/>
            <person name="Goker M."/>
            <person name="Klenk H.P."/>
            <person name="Bajic V."/>
            <person name="Stingl U."/>
        </authorList>
    </citation>
    <scope>NUCLEOTIDE SEQUENCE [LARGE SCALE GENOMIC DNA]</scope>
    <source>
        <strain evidence="2">SCGC-AAA259B11</strain>
    </source>
</reference>
<keyword evidence="3" id="KW-1185">Reference proteome</keyword>